<dbReference type="InterPro" id="IPR006684">
    <property type="entry name" value="YbgC/YbaW"/>
</dbReference>
<dbReference type="AlphaFoldDB" id="A0A1H8U1P9"/>
<dbReference type="InterPro" id="IPR006683">
    <property type="entry name" value="Thioestr_dom"/>
</dbReference>
<reference evidence="4 5" key="1">
    <citation type="submission" date="2016-10" db="EMBL/GenBank/DDBJ databases">
        <authorList>
            <person name="de Groot N.N."/>
        </authorList>
    </citation>
    <scope>NUCLEOTIDE SEQUENCE [LARGE SCALE GENOMIC DNA]</scope>
    <source>
        <strain evidence="4 5">CGMCC 1.6291</strain>
    </source>
</reference>
<dbReference type="InterPro" id="IPR008272">
    <property type="entry name" value="HB-CoA_thioesterase_AS"/>
</dbReference>
<organism evidence="4 5">
    <name type="scientific">Aquisalimonas asiatica</name>
    <dbReference type="NCBI Taxonomy" id="406100"/>
    <lineage>
        <taxon>Bacteria</taxon>
        <taxon>Pseudomonadati</taxon>
        <taxon>Pseudomonadota</taxon>
        <taxon>Gammaproteobacteria</taxon>
        <taxon>Chromatiales</taxon>
        <taxon>Ectothiorhodospiraceae</taxon>
        <taxon>Aquisalimonas</taxon>
    </lineage>
</organism>
<accession>A0A1H8U1P9</accession>
<evidence type="ECO:0000256" key="2">
    <source>
        <dbReference type="ARBA" id="ARBA00022801"/>
    </source>
</evidence>
<dbReference type="InterPro" id="IPR014166">
    <property type="entry name" value="Tol-Pal_acyl-CoA_thioesterase"/>
</dbReference>
<comment type="similarity">
    <text evidence="1">Belongs to the 4-hydroxybenzoyl-CoA thioesterase family.</text>
</comment>
<dbReference type="GO" id="GO:0047617">
    <property type="term" value="F:fatty acyl-CoA hydrolase activity"/>
    <property type="evidence" value="ECO:0007669"/>
    <property type="project" value="TreeGrafter"/>
</dbReference>
<dbReference type="PIRSF" id="PIRSF003230">
    <property type="entry name" value="YbgC"/>
    <property type="match status" value="1"/>
</dbReference>
<protein>
    <submittedName>
        <fullName evidence="4">Acyl-CoA thioester hydrolase</fullName>
    </submittedName>
</protein>
<evidence type="ECO:0000313" key="5">
    <source>
        <dbReference type="Proteomes" id="UP000199657"/>
    </source>
</evidence>
<dbReference type="PANTHER" id="PTHR31793:SF37">
    <property type="entry name" value="ACYL-COA THIOESTER HYDROLASE YBGC"/>
    <property type="match status" value="1"/>
</dbReference>
<dbReference type="Proteomes" id="UP000199657">
    <property type="component" value="Unassembled WGS sequence"/>
</dbReference>
<evidence type="ECO:0000313" key="4">
    <source>
        <dbReference type="EMBL" id="SEO96743.1"/>
    </source>
</evidence>
<keyword evidence="2 4" id="KW-0378">Hydrolase</keyword>
<dbReference type="InterPro" id="IPR029069">
    <property type="entry name" value="HotDog_dom_sf"/>
</dbReference>
<feature type="domain" description="Thioesterase" evidence="3">
    <location>
        <begin position="20"/>
        <end position="103"/>
    </location>
</feature>
<dbReference type="NCBIfam" id="TIGR00051">
    <property type="entry name" value="YbgC/FadM family acyl-CoA thioesterase"/>
    <property type="match status" value="1"/>
</dbReference>
<keyword evidence="5" id="KW-1185">Reference proteome</keyword>
<dbReference type="SUPFAM" id="SSF54637">
    <property type="entry name" value="Thioesterase/thiol ester dehydrase-isomerase"/>
    <property type="match status" value="1"/>
</dbReference>
<dbReference type="Pfam" id="PF03061">
    <property type="entry name" value="4HBT"/>
    <property type="match status" value="1"/>
</dbReference>
<gene>
    <name evidence="4" type="ORF">SAMN04488052_10586</name>
</gene>
<name>A0A1H8U1P9_9GAMM</name>
<dbReference type="InterPro" id="IPR050563">
    <property type="entry name" value="4-hydroxybenzoyl-CoA_TE"/>
</dbReference>
<dbReference type="CDD" id="cd00586">
    <property type="entry name" value="4HBT"/>
    <property type="match status" value="1"/>
</dbReference>
<dbReference type="FunFam" id="3.10.129.10:FF:000004">
    <property type="entry name" value="Tol-pal system-associated acyl-CoA thioesterase"/>
    <property type="match status" value="1"/>
</dbReference>
<evidence type="ECO:0000256" key="1">
    <source>
        <dbReference type="ARBA" id="ARBA00005953"/>
    </source>
</evidence>
<dbReference type="EMBL" id="FOEG01000005">
    <property type="protein sequence ID" value="SEO96743.1"/>
    <property type="molecule type" value="Genomic_DNA"/>
</dbReference>
<dbReference type="STRING" id="406100.SAMN04488052_10586"/>
<proteinExistence type="inferred from homology"/>
<dbReference type="PANTHER" id="PTHR31793">
    <property type="entry name" value="4-HYDROXYBENZOYL-COA THIOESTERASE FAMILY MEMBER"/>
    <property type="match status" value="1"/>
</dbReference>
<dbReference type="Gene3D" id="3.10.129.10">
    <property type="entry name" value="Hotdog Thioesterase"/>
    <property type="match status" value="1"/>
</dbReference>
<sequence length="138" mass="16239">MNVTKFRWPIRVYYEDTDAGGVVYHANYLKFFERARTEWLRALGFEQDRLRDEHGLVFVVHDMNLRFHQPARFNDQLVVTCDVRQARGASMTFHQEILAADQDTRLCDAGLTVACIDNRAFRPRPIPKMIRAEMQHAR</sequence>
<dbReference type="NCBIfam" id="TIGR02799">
    <property type="entry name" value="thio_ybgC"/>
    <property type="match status" value="1"/>
</dbReference>
<evidence type="ECO:0000259" key="3">
    <source>
        <dbReference type="Pfam" id="PF03061"/>
    </source>
</evidence>
<dbReference type="PROSITE" id="PS01328">
    <property type="entry name" value="4HBCOA_THIOESTERASE"/>
    <property type="match status" value="1"/>
</dbReference>